<keyword evidence="1" id="KW-0472">Membrane</keyword>
<keyword evidence="3" id="KW-1185">Reference proteome</keyword>
<proteinExistence type="predicted"/>
<evidence type="ECO:0000313" key="3">
    <source>
        <dbReference type="Proteomes" id="UP000199376"/>
    </source>
</evidence>
<dbReference type="Pfam" id="PF07274">
    <property type="entry name" value="DUF1440"/>
    <property type="match status" value="1"/>
</dbReference>
<protein>
    <submittedName>
        <fullName evidence="2">Uncharacterized membrane protein YagU, involved in acid resistance, DUF1440 family</fullName>
    </submittedName>
</protein>
<reference evidence="2 3" key="1">
    <citation type="submission" date="2016-10" db="EMBL/GenBank/DDBJ databases">
        <authorList>
            <person name="de Groot N.N."/>
        </authorList>
    </citation>
    <scope>NUCLEOTIDE SEQUENCE [LARGE SCALE GENOMIC DNA]</scope>
    <source>
        <strain evidence="2 3">DSM 19113</strain>
    </source>
</reference>
<name>A0A1I1GRU3_9LACO</name>
<keyword evidence="1" id="KW-0812">Transmembrane</keyword>
<evidence type="ECO:0000256" key="1">
    <source>
        <dbReference type="SAM" id="Phobius"/>
    </source>
</evidence>
<dbReference type="Proteomes" id="UP000199376">
    <property type="component" value="Unassembled WGS sequence"/>
</dbReference>
<dbReference type="InterPro" id="IPR009898">
    <property type="entry name" value="DUF1440"/>
</dbReference>
<dbReference type="STRING" id="283737.SAMN05660453_1166"/>
<dbReference type="OrthoDB" id="1629003at2"/>
<feature type="transmembrane region" description="Helical" evidence="1">
    <location>
        <begin position="123"/>
        <end position="143"/>
    </location>
</feature>
<keyword evidence="1" id="KW-1133">Transmembrane helix</keyword>
<feature type="transmembrane region" description="Helical" evidence="1">
    <location>
        <begin position="48"/>
        <end position="72"/>
    </location>
</feature>
<feature type="transmembrane region" description="Helical" evidence="1">
    <location>
        <begin position="6"/>
        <end position="27"/>
    </location>
</feature>
<organism evidence="2 3">
    <name type="scientific">Fructobacillus durionis</name>
    <dbReference type="NCBI Taxonomy" id="283737"/>
    <lineage>
        <taxon>Bacteria</taxon>
        <taxon>Bacillati</taxon>
        <taxon>Bacillota</taxon>
        <taxon>Bacilli</taxon>
        <taxon>Lactobacillales</taxon>
        <taxon>Lactobacillaceae</taxon>
        <taxon>Fructobacillus</taxon>
    </lineage>
</organism>
<evidence type="ECO:0000313" key="2">
    <source>
        <dbReference type="EMBL" id="SFC14374.1"/>
    </source>
</evidence>
<sequence>MFATILLNALWVGLLGGILASLVRIGWQQVFKSEQTTKVEALSLGGGIFVDFGKGIEILISIFLSIFFVVWANYDSSITQGSGTLWGLLVWAVVEQGVKGLLRQRPFFWHLPWQSTIVEIIGYLFWGWAIYLVAIGFPISGVYF</sequence>
<dbReference type="AlphaFoldDB" id="A0A1I1GRU3"/>
<accession>A0A1I1GRU3</accession>
<dbReference type="RefSeq" id="WP_091502934.1">
    <property type="nucleotide sequence ID" value="NZ_FOLI01000006.1"/>
</dbReference>
<dbReference type="EMBL" id="FOLI01000006">
    <property type="protein sequence ID" value="SFC14374.1"/>
    <property type="molecule type" value="Genomic_DNA"/>
</dbReference>
<gene>
    <name evidence="2" type="ORF">SAMN05660453_1166</name>
</gene>